<evidence type="ECO:0008006" key="4">
    <source>
        <dbReference type="Google" id="ProtNLM"/>
    </source>
</evidence>
<organism evidence="2 3">
    <name type="scientific">Acinetobacter guerrae</name>
    <dbReference type="NCBI Taxonomy" id="1843371"/>
    <lineage>
        <taxon>Bacteria</taxon>
        <taxon>Pseudomonadati</taxon>
        <taxon>Pseudomonadota</taxon>
        <taxon>Gammaproteobacteria</taxon>
        <taxon>Moraxellales</taxon>
        <taxon>Moraxellaceae</taxon>
        <taxon>Acinetobacter</taxon>
    </lineage>
</organism>
<dbReference type="RefSeq" id="WP_120371499.1">
    <property type="nucleotide sequence ID" value="NZ_RAXU01000047.1"/>
</dbReference>
<evidence type="ECO:0000313" key="3">
    <source>
        <dbReference type="Proteomes" id="UP000269001"/>
    </source>
</evidence>
<evidence type="ECO:0000313" key="2">
    <source>
        <dbReference type="EMBL" id="RKG29924.1"/>
    </source>
</evidence>
<keyword evidence="1" id="KW-0175">Coiled coil</keyword>
<dbReference type="EMBL" id="RAXU01000047">
    <property type="protein sequence ID" value="RKG29924.1"/>
    <property type="molecule type" value="Genomic_DNA"/>
</dbReference>
<gene>
    <name evidence="2" type="ORF">D7V21_16790</name>
</gene>
<proteinExistence type="predicted"/>
<keyword evidence="3" id="KW-1185">Reference proteome</keyword>
<dbReference type="Proteomes" id="UP000269001">
    <property type="component" value="Unassembled WGS sequence"/>
</dbReference>
<comment type="caution">
    <text evidence="2">The sequence shown here is derived from an EMBL/GenBank/DDBJ whole genome shotgun (WGS) entry which is preliminary data.</text>
</comment>
<reference evidence="2 3" key="1">
    <citation type="submission" date="2018-09" db="EMBL/GenBank/DDBJ databases">
        <title>The draft genome of Acinetobacter spp. strains.</title>
        <authorList>
            <person name="Qin J."/>
            <person name="Feng Y."/>
            <person name="Zong Z."/>
        </authorList>
    </citation>
    <scope>NUCLEOTIDE SEQUENCE [LARGE SCALE GENOMIC DNA]</scope>
    <source>
        <strain evidence="2 3">WCHAc060096</strain>
    </source>
</reference>
<evidence type="ECO:0000256" key="1">
    <source>
        <dbReference type="SAM" id="Coils"/>
    </source>
</evidence>
<feature type="coiled-coil region" evidence="1">
    <location>
        <begin position="39"/>
        <end position="66"/>
    </location>
</feature>
<sequence>MSDSINVDTTITTINIVTTGQQGPSGPKGDPGNFDPSVIENMQNQVDNLETEVDQVKTLAQTNELKISTKTDQADFEQAQQQIEQNQLALLSKADIQALALLSQLVDTKADQAYVNEQIANLVGSAPEAINTIYELADAIQNEQGLIEGLNQSVANRVRFDVATQALTEIQKENARTNIGAEKLGTAQQLVSLITALSLGAATAAQGAKADTALQSADVAPVALSGLFSSLGGQSKIFDVVFGAYTLGSNTALAATDTLGQMIGKLQAQINAKSNANVWVDISTVATLSNGVASISAYPLQAAVIEGYLWIRGGFSTAATFGAGNTLFQITNSAYKPRITYPDLSGYITRAGFYASYGTSTAGINGMVGMGFRQNVNGQNFFELTSTSAANSAGFYIPPTPIAKI</sequence>
<protein>
    <recommendedName>
        <fullName evidence="4">Phage tail protein</fullName>
    </recommendedName>
</protein>
<dbReference type="AlphaFoldDB" id="A0A3A8EIW5"/>
<name>A0A3A8EIW5_9GAMM</name>
<accession>A0A3A8EIW5</accession>